<dbReference type="Gene3D" id="3.40.1190.20">
    <property type="match status" value="1"/>
</dbReference>
<organism evidence="4 5">
    <name type="scientific">Palleronia aestuarii</name>
    <dbReference type="NCBI Taxonomy" id="568105"/>
    <lineage>
        <taxon>Bacteria</taxon>
        <taxon>Pseudomonadati</taxon>
        <taxon>Pseudomonadota</taxon>
        <taxon>Alphaproteobacteria</taxon>
        <taxon>Rhodobacterales</taxon>
        <taxon>Roseobacteraceae</taxon>
        <taxon>Palleronia</taxon>
    </lineage>
</organism>
<evidence type="ECO:0000313" key="4">
    <source>
        <dbReference type="EMBL" id="PZX13753.1"/>
    </source>
</evidence>
<dbReference type="Pfam" id="PF00294">
    <property type="entry name" value="PfkB"/>
    <property type="match status" value="1"/>
</dbReference>
<dbReference type="SUPFAM" id="SSF53613">
    <property type="entry name" value="Ribokinase-like"/>
    <property type="match status" value="1"/>
</dbReference>
<gene>
    <name evidence="4" type="ORF">LX81_03087</name>
</gene>
<name>A0A2W7N231_9RHOB</name>
<keyword evidence="1" id="KW-0808">Transferase</keyword>
<dbReference type="GO" id="GO:0016301">
    <property type="term" value="F:kinase activity"/>
    <property type="evidence" value="ECO:0007669"/>
    <property type="project" value="UniProtKB-KW"/>
</dbReference>
<sequence length="332" mass="34922">MTGRKGIVCAGTWILDVVHDVERWPEKSDLVHIRDQTAGVGGGPANVAVDLATLGAPYPVIPVGLIGEDAMGEEVLQLCHRAGLSTGRIARTSQAATAHTHVMNVPGDSRTFFYHPGANDLLEQEMIDVEDLAAGGAKVFYLGYLNLLARLDRIGADGRTGAAQLLSRAREAGMLACLDLVSSQAQEYRDRVEATLPDVDVLFLNEVEAARSTGIDISGPGDETAMASAAKALIDCGVRHSVILHSAEVTIWQGASGARVFRPETVPAERIVSPVGAGDAFAAGILHGFHEEWDAERAIALAFRAAAACLGGRTATDGLETLRGLLADQTAV</sequence>
<dbReference type="Proteomes" id="UP000248916">
    <property type="component" value="Unassembled WGS sequence"/>
</dbReference>
<proteinExistence type="predicted"/>
<protein>
    <submittedName>
        <fullName evidence="4">Sugar/nucleoside kinase (Ribokinase family)</fullName>
    </submittedName>
</protein>
<evidence type="ECO:0000256" key="1">
    <source>
        <dbReference type="ARBA" id="ARBA00022679"/>
    </source>
</evidence>
<dbReference type="InterPro" id="IPR029056">
    <property type="entry name" value="Ribokinase-like"/>
</dbReference>
<keyword evidence="5" id="KW-1185">Reference proteome</keyword>
<dbReference type="PROSITE" id="PS00584">
    <property type="entry name" value="PFKB_KINASES_2"/>
    <property type="match status" value="1"/>
</dbReference>
<dbReference type="PANTHER" id="PTHR10584:SF166">
    <property type="entry name" value="RIBOKINASE"/>
    <property type="match status" value="1"/>
</dbReference>
<evidence type="ECO:0000313" key="5">
    <source>
        <dbReference type="Proteomes" id="UP000248916"/>
    </source>
</evidence>
<dbReference type="OrthoDB" id="9813569at2"/>
<evidence type="ECO:0000259" key="3">
    <source>
        <dbReference type="Pfam" id="PF00294"/>
    </source>
</evidence>
<accession>A0A2W7N231</accession>
<dbReference type="RefSeq" id="WP_111538171.1">
    <property type="nucleotide sequence ID" value="NZ_QKZL01000016.1"/>
</dbReference>
<dbReference type="InterPro" id="IPR002173">
    <property type="entry name" value="Carboh/pur_kinase_PfkB_CS"/>
</dbReference>
<dbReference type="InterPro" id="IPR011611">
    <property type="entry name" value="PfkB_dom"/>
</dbReference>
<dbReference type="PANTHER" id="PTHR10584">
    <property type="entry name" value="SUGAR KINASE"/>
    <property type="match status" value="1"/>
</dbReference>
<feature type="domain" description="Carbohydrate kinase PfkB" evidence="3">
    <location>
        <begin position="6"/>
        <end position="321"/>
    </location>
</feature>
<dbReference type="AlphaFoldDB" id="A0A2W7N231"/>
<comment type="caution">
    <text evidence="4">The sequence shown here is derived from an EMBL/GenBank/DDBJ whole genome shotgun (WGS) entry which is preliminary data.</text>
</comment>
<keyword evidence="2 4" id="KW-0418">Kinase</keyword>
<dbReference type="EMBL" id="QKZL01000016">
    <property type="protein sequence ID" value="PZX13753.1"/>
    <property type="molecule type" value="Genomic_DNA"/>
</dbReference>
<dbReference type="GO" id="GO:0005829">
    <property type="term" value="C:cytosol"/>
    <property type="evidence" value="ECO:0007669"/>
    <property type="project" value="TreeGrafter"/>
</dbReference>
<evidence type="ECO:0000256" key="2">
    <source>
        <dbReference type="ARBA" id="ARBA00022777"/>
    </source>
</evidence>
<reference evidence="4 5" key="1">
    <citation type="submission" date="2018-06" db="EMBL/GenBank/DDBJ databases">
        <title>Genomic Encyclopedia of Archaeal and Bacterial Type Strains, Phase II (KMG-II): from individual species to whole genera.</title>
        <authorList>
            <person name="Goeker M."/>
        </authorList>
    </citation>
    <scope>NUCLEOTIDE SEQUENCE [LARGE SCALE GENOMIC DNA]</scope>
    <source>
        <strain evidence="4 5">DSM 22009</strain>
    </source>
</reference>